<protein>
    <submittedName>
        <fullName evidence="1">Uncharacterized protein</fullName>
    </submittedName>
</protein>
<dbReference type="EMBL" id="AMCI01003606">
    <property type="protein sequence ID" value="EJW99911.1"/>
    <property type="molecule type" value="Genomic_DNA"/>
</dbReference>
<evidence type="ECO:0000313" key="1">
    <source>
        <dbReference type="EMBL" id="EJW99911.1"/>
    </source>
</evidence>
<dbReference type="AlphaFoldDB" id="J9FY50"/>
<name>J9FY50_9ZZZZ</name>
<dbReference type="AntiFam" id="ANF00095">
    <property type="entry name" value="Shadow ORF (opposite ABC transporters)"/>
</dbReference>
<accession>J9FY50</accession>
<reference evidence="1" key="1">
    <citation type="journal article" date="2012" name="PLoS ONE">
        <title>Gene sets for utilization of primary and secondary nutrition supplies in the distal gut of endangered iberian lynx.</title>
        <authorList>
            <person name="Alcaide M."/>
            <person name="Messina E."/>
            <person name="Richter M."/>
            <person name="Bargiela R."/>
            <person name="Peplies J."/>
            <person name="Huws S.A."/>
            <person name="Newbold C.J."/>
            <person name="Golyshin P.N."/>
            <person name="Simon M.A."/>
            <person name="Lopez G."/>
            <person name="Yakimov M.M."/>
            <person name="Ferrer M."/>
        </authorList>
    </citation>
    <scope>NUCLEOTIDE SEQUENCE</scope>
</reference>
<gene>
    <name evidence="1" type="ORF">EVA_11983</name>
</gene>
<organism evidence="1">
    <name type="scientific">gut metagenome</name>
    <dbReference type="NCBI Taxonomy" id="749906"/>
    <lineage>
        <taxon>unclassified sequences</taxon>
        <taxon>metagenomes</taxon>
        <taxon>organismal metagenomes</taxon>
    </lineage>
</organism>
<dbReference type="AntiFam" id="ANF00142">
    <property type="entry name" value="Shadow ORF (opposite yadG)"/>
</dbReference>
<sequence length="107" mass="11676">MCRSLFYHLTAVHNSNIIGHLIDNSEVMGNEDDGCALFTLQVIHQAQNLRLNGNIQSGGRLVGNQDLGAACQCHGDHDALTHAAGQLMGILFHNSFGVRNLYVIQHL</sequence>
<comment type="caution">
    <text evidence="1">The sequence shown here is derived from an EMBL/GenBank/DDBJ whole genome shotgun (WGS) entry which is preliminary data.</text>
</comment>
<proteinExistence type="predicted"/>